<sequence length="203" mass="22709">MKLYQKAPTPSSRRVTIFSKLIGVELDTVEVEIREGENLRPPFSDMSVNGTVPLLVLDSGECIAESIAICRYLDLAFPNQQNLFGTSAVEQATIEMWQRVVELKGLYVAFQAFRNISKVYEDRENCIEEWGHESKQRVTDFLPELDARLAQSPYLAGDALSVADITAFLMLNVVQGGLKIELGSDLPNLKAYFDKLATIPEFS</sequence>
<gene>
    <name evidence="3" type="ORF">JQC93_11260</name>
</gene>
<dbReference type="InterPro" id="IPR004046">
    <property type="entry name" value="GST_C"/>
</dbReference>
<dbReference type="InterPro" id="IPR036249">
    <property type="entry name" value="Thioredoxin-like_sf"/>
</dbReference>
<dbReference type="Proteomes" id="UP000809621">
    <property type="component" value="Unassembled WGS sequence"/>
</dbReference>
<protein>
    <submittedName>
        <fullName evidence="3">Glutathione S-transferase N-terminal domain-containing protein</fullName>
    </submittedName>
</protein>
<dbReference type="SFLD" id="SFLDG00358">
    <property type="entry name" value="Main_(cytGST)"/>
    <property type="match status" value="1"/>
</dbReference>
<dbReference type="PROSITE" id="PS50404">
    <property type="entry name" value="GST_NTER"/>
    <property type="match status" value="1"/>
</dbReference>
<dbReference type="InterPro" id="IPR004045">
    <property type="entry name" value="Glutathione_S-Trfase_N"/>
</dbReference>
<dbReference type="Gene3D" id="3.40.30.10">
    <property type="entry name" value="Glutaredoxin"/>
    <property type="match status" value="1"/>
</dbReference>
<dbReference type="InterPro" id="IPR010987">
    <property type="entry name" value="Glutathione-S-Trfase_C-like"/>
</dbReference>
<dbReference type="EMBL" id="JAFEUM010000004">
    <property type="protein sequence ID" value="MBM7036980.1"/>
    <property type="molecule type" value="Genomic_DNA"/>
</dbReference>
<accession>A0ABS2HHF7</accession>
<comment type="caution">
    <text evidence="3">The sequence shown here is derived from an EMBL/GenBank/DDBJ whole genome shotgun (WGS) entry which is preliminary data.</text>
</comment>
<evidence type="ECO:0000313" key="4">
    <source>
        <dbReference type="Proteomes" id="UP000809621"/>
    </source>
</evidence>
<dbReference type="SUPFAM" id="SSF47616">
    <property type="entry name" value="GST C-terminal domain-like"/>
    <property type="match status" value="1"/>
</dbReference>
<reference evidence="3 4" key="1">
    <citation type="submission" date="2021-02" db="EMBL/GenBank/DDBJ databases">
        <authorList>
            <person name="Park J.-S."/>
        </authorList>
    </citation>
    <scope>NUCLEOTIDE SEQUENCE [LARGE SCALE GENOMIC DNA]</scope>
    <source>
        <strain evidence="3 4">188UL20-2</strain>
    </source>
</reference>
<organism evidence="3 4">
    <name type="scientific">Vibrio ulleungensis</name>
    <dbReference type="NCBI Taxonomy" id="2807619"/>
    <lineage>
        <taxon>Bacteria</taxon>
        <taxon>Pseudomonadati</taxon>
        <taxon>Pseudomonadota</taxon>
        <taxon>Gammaproteobacteria</taxon>
        <taxon>Vibrionales</taxon>
        <taxon>Vibrionaceae</taxon>
        <taxon>Vibrio</taxon>
    </lineage>
</organism>
<feature type="domain" description="GST N-terminal" evidence="1">
    <location>
        <begin position="1"/>
        <end position="81"/>
    </location>
</feature>
<dbReference type="PROSITE" id="PS50405">
    <property type="entry name" value="GST_CTER"/>
    <property type="match status" value="1"/>
</dbReference>
<dbReference type="Gene3D" id="1.20.1050.10">
    <property type="match status" value="1"/>
</dbReference>
<feature type="domain" description="GST C-terminal" evidence="2">
    <location>
        <begin position="87"/>
        <end position="203"/>
    </location>
</feature>
<dbReference type="InterPro" id="IPR040079">
    <property type="entry name" value="Glutathione_S-Trfase"/>
</dbReference>
<dbReference type="RefSeq" id="WP_205158537.1">
    <property type="nucleotide sequence ID" value="NZ_JAFEUM010000004.1"/>
</dbReference>
<keyword evidence="4" id="KW-1185">Reference proteome</keyword>
<dbReference type="InterPro" id="IPR036282">
    <property type="entry name" value="Glutathione-S-Trfase_C_sf"/>
</dbReference>
<dbReference type="SUPFAM" id="SSF52833">
    <property type="entry name" value="Thioredoxin-like"/>
    <property type="match status" value="1"/>
</dbReference>
<dbReference type="SFLD" id="SFLDS00019">
    <property type="entry name" value="Glutathione_Transferase_(cytos"/>
    <property type="match status" value="1"/>
</dbReference>
<evidence type="ECO:0000259" key="2">
    <source>
        <dbReference type="PROSITE" id="PS50405"/>
    </source>
</evidence>
<dbReference type="Pfam" id="PF13409">
    <property type="entry name" value="GST_N_2"/>
    <property type="match status" value="1"/>
</dbReference>
<evidence type="ECO:0000313" key="3">
    <source>
        <dbReference type="EMBL" id="MBM7036980.1"/>
    </source>
</evidence>
<name>A0ABS2HHF7_9VIBR</name>
<dbReference type="PANTHER" id="PTHR44051:SF8">
    <property type="entry name" value="GLUTATHIONE S-TRANSFERASE GSTA"/>
    <property type="match status" value="1"/>
</dbReference>
<dbReference type="Pfam" id="PF00043">
    <property type="entry name" value="GST_C"/>
    <property type="match status" value="1"/>
</dbReference>
<dbReference type="PANTHER" id="PTHR44051">
    <property type="entry name" value="GLUTATHIONE S-TRANSFERASE-RELATED"/>
    <property type="match status" value="1"/>
</dbReference>
<evidence type="ECO:0000259" key="1">
    <source>
        <dbReference type="PROSITE" id="PS50404"/>
    </source>
</evidence>
<proteinExistence type="predicted"/>